<dbReference type="EMBL" id="JBHUIK010000007">
    <property type="protein sequence ID" value="MFD2216466.1"/>
    <property type="molecule type" value="Genomic_DNA"/>
</dbReference>
<dbReference type="SUPFAM" id="SSF69572">
    <property type="entry name" value="Activating enzymes of the ubiquitin-like proteins"/>
    <property type="match status" value="1"/>
</dbReference>
<reference evidence="3" key="1">
    <citation type="journal article" date="2019" name="Int. J. Syst. Evol. Microbiol.">
        <title>The Global Catalogue of Microorganisms (GCM) 10K type strain sequencing project: providing services to taxonomists for standard genome sequencing and annotation.</title>
        <authorList>
            <consortium name="The Broad Institute Genomics Platform"/>
            <consortium name="The Broad Institute Genome Sequencing Center for Infectious Disease"/>
            <person name="Wu L."/>
            <person name="Ma J."/>
        </authorList>
    </citation>
    <scope>NUCLEOTIDE SEQUENCE [LARGE SCALE GENOMIC DNA]</scope>
    <source>
        <strain evidence="3">CGMCC 1.15474</strain>
    </source>
</reference>
<sequence>MESLHILEPGREKIYFDIVQVGAGANGGQFFRSLCQDIATHFRSFNEDNQDVTFGVNMLLCDADRYEDHNLSNQLCTQEDIGEFKVDALKERYEEVYGLSIGSIPRYVKTKEMIDQLFSDKGISDKYQTVKILVGMIDNNKTRQLFHDYFYSDDIENLIWIDAGVTGVNISSNDSKVIRESGFSGQVVIGFKYRGRVILKPVTDVYPEMLEDAKSSFPDESCGELIINNPQRSATNRMAATIANNVMNNLFHSQRIYSHIINFNAQTCMSGGRTGFITEEDISMLENLKSTEE</sequence>
<protein>
    <submittedName>
        <fullName evidence="2">ThiF family adenylyltransferase</fullName>
    </submittedName>
</protein>
<evidence type="ECO:0000313" key="2">
    <source>
        <dbReference type="EMBL" id="MFD2216466.1"/>
    </source>
</evidence>
<dbReference type="InterPro" id="IPR035985">
    <property type="entry name" value="Ubiquitin-activating_enz"/>
</dbReference>
<dbReference type="Proteomes" id="UP001597318">
    <property type="component" value="Unassembled WGS sequence"/>
</dbReference>
<organism evidence="2 3">
    <name type="scientific">Metabacillus endolithicus</name>
    <dbReference type="NCBI Taxonomy" id="1535204"/>
    <lineage>
        <taxon>Bacteria</taxon>
        <taxon>Bacillati</taxon>
        <taxon>Bacillota</taxon>
        <taxon>Bacilli</taxon>
        <taxon>Bacillales</taxon>
        <taxon>Bacillaceae</taxon>
        <taxon>Metabacillus</taxon>
    </lineage>
</organism>
<feature type="domain" description="THIF-type NAD/FAD binding fold" evidence="1">
    <location>
        <begin position="58"/>
        <end position="188"/>
    </location>
</feature>
<dbReference type="RefSeq" id="WP_247347596.1">
    <property type="nucleotide sequence ID" value="NZ_CP095551.1"/>
</dbReference>
<dbReference type="GO" id="GO:0016779">
    <property type="term" value="F:nucleotidyltransferase activity"/>
    <property type="evidence" value="ECO:0007669"/>
    <property type="project" value="UniProtKB-KW"/>
</dbReference>
<gene>
    <name evidence="2" type="ORF">ACFSKK_22580</name>
</gene>
<keyword evidence="3" id="KW-1185">Reference proteome</keyword>
<proteinExistence type="predicted"/>
<evidence type="ECO:0000259" key="1">
    <source>
        <dbReference type="Pfam" id="PF00899"/>
    </source>
</evidence>
<accession>A0ABW5C3Q9</accession>
<keyword evidence="2" id="KW-0548">Nucleotidyltransferase</keyword>
<dbReference type="InterPro" id="IPR000594">
    <property type="entry name" value="ThiF_NAD_FAD-bd"/>
</dbReference>
<keyword evidence="2" id="KW-0808">Transferase</keyword>
<comment type="caution">
    <text evidence="2">The sequence shown here is derived from an EMBL/GenBank/DDBJ whole genome shotgun (WGS) entry which is preliminary data.</text>
</comment>
<dbReference type="Gene3D" id="3.40.50.720">
    <property type="entry name" value="NAD(P)-binding Rossmann-like Domain"/>
    <property type="match status" value="1"/>
</dbReference>
<evidence type="ECO:0000313" key="3">
    <source>
        <dbReference type="Proteomes" id="UP001597318"/>
    </source>
</evidence>
<dbReference type="Pfam" id="PF00899">
    <property type="entry name" value="ThiF"/>
    <property type="match status" value="1"/>
</dbReference>
<name>A0ABW5C3Q9_9BACI</name>